<evidence type="ECO:0000313" key="1">
    <source>
        <dbReference type="EMBL" id="DAF47880.1"/>
    </source>
</evidence>
<dbReference type="EMBL" id="BK032561">
    <property type="protein sequence ID" value="DAF47880.1"/>
    <property type="molecule type" value="Genomic_DNA"/>
</dbReference>
<protein>
    <submittedName>
        <fullName evidence="1">Portal protein</fullName>
    </submittedName>
</protein>
<organism evidence="1">
    <name type="scientific">Siphoviridae sp. ct0D87</name>
    <dbReference type="NCBI Taxonomy" id="2827760"/>
    <lineage>
        <taxon>Viruses</taxon>
        <taxon>Duplodnaviria</taxon>
        <taxon>Heunggongvirae</taxon>
        <taxon>Uroviricota</taxon>
        <taxon>Caudoviricetes</taxon>
    </lineage>
</organism>
<reference evidence="1" key="1">
    <citation type="journal article" date="2021" name="Proc. Natl. Acad. Sci. U.S.A.">
        <title>A Catalog of Tens of Thousands of Viruses from Human Metagenomes Reveals Hidden Associations with Chronic Diseases.</title>
        <authorList>
            <person name="Tisza M.J."/>
            <person name="Buck C.B."/>
        </authorList>
    </citation>
    <scope>NUCLEOTIDE SEQUENCE</scope>
    <source>
        <strain evidence="1">Ct0D87</strain>
    </source>
</reference>
<accession>A0A8S5SAC2</accession>
<proteinExistence type="predicted"/>
<sequence length="436" mass="50199">MCNKWYTNTETEFHTAYTLNNEEYTLDKTDFAKRLCEDDANLIEILDINATEDSATNDIISDILTKNRFDVMYRKQVEQMSANGTVGAYVTVSNAEIYEDGTFSGGEIRINYCDSMNILPLTVINDEIVEVAFVGVNYEKLKKVYVMVMFLKGQDERYIAETHYFKDTGEEIKERAQIVQLDVVKPFAIMRNAKVNNLQMQGYGLPKIWSAIAPLKTIDLTMTMWNRDLLKSDKIVLVNEALMQKDENGKIKMNPQMKKIFVQLGRDKLPEEKALWQEYNPTVRTAEVVQSLETALSILSMMFGFGTKKYTFESGRIVTATEYIGENQDAMKEVNSQRKESTAYIQDIIQAIAYFYELTQGRKLNINSLDIAIDYDDTYIEDKQSTAQALRNDALTFDIPRLKIMYFMKQYGFTEEEATELLNEEIQDDGEGDDEE</sequence>
<name>A0A8S5SAC2_9CAUD</name>